<feature type="compositionally biased region" description="Basic and acidic residues" evidence="5">
    <location>
        <begin position="323"/>
        <end position="334"/>
    </location>
</feature>
<dbReference type="Proteomes" id="UP000887566">
    <property type="component" value="Unplaced"/>
</dbReference>
<reference evidence="8" key="1">
    <citation type="submission" date="2022-11" db="UniProtKB">
        <authorList>
            <consortium name="WormBaseParasite"/>
        </authorList>
    </citation>
    <scope>IDENTIFICATION</scope>
</reference>
<accession>A0A914W083</accession>
<dbReference type="InterPro" id="IPR000571">
    <property type="entry name" value="Znf_CCCH"/>
</dbReference>
<name>A0A914W083_9BILA</name>
<dbReference type="InterPro" id="IPR052647">
    <property type="entry name" value="Zinc_finger_CCCH-type"/>
</dbReference>
<feature type="compositionally biased region" description="Basic and acidic residues" evidence="5">
    <location>
        <begin position="343"/>
        <end position="352"/>
    </location>
</feature>
<evidence type="ECO:0000256" key="1">
    <source>
        <dbReference type="ARBA" id="ARBA00022723"/>
    </source>
</evidence>
<feature type="compositionally biased region" description="Acidic residues" evidence="5">
    <location>
        <begin position="70"/>
        <end position="102"/>
    </location>
</feature>
<dbReference type="GO" id="GO:0003723">
    <property type="term" value="F:RNA binding"/>
    <property type="evidence" value="ECO:0007669"/>
    <property type="project" value="TreeGrafter"/>
</dbReference>
<evidence type="ECO:0000259" key="6">
    <source>
        <dbReference type="PROSITE" id="PS50103"/>
    </source>
</evidence>
<keyword evidence="2 4" id="KW-0863">Zinc-finger</keyword>
<feature type="compositionally biased region" description="Acidic residues" evidence="5">
    <location>
        <begin position="15"/>
        <end position="34"/>
    </location>
</feature>
<dbReference type="GO" id="GO:0008270">
    <property type="term" value="F:zinc ion binding"/>
    <property type="evidence" value="ECO:0007669"/>
    <property type="project" value="UniProtKB-KW"/>
</dbReference>
<evidence type="ECO:0000313" key="7">
    <source>
        <dbReference type="Proteomes" id="UP000887566"/>
    </source>
</evidence>
<evidence type="ECO:0000256" key="4">
    <source>
        <dbReference type="PROSITE-ProRule" id="PRU00723"/>
    </source>
</evidence>
<feature type="compositionally biased region" description="Gly residues" evidence="5">
    <location>
        <begin position="501"/>
        <end position="511"/>
    </location>
</feature>
<dbReference type="WBParaSite" id="PSAMB.scaffold2759size21454.g19055.t1">
    <property type="protein sequence ID" value="PSAMB.scaffold2759size21454.g19055.t1"/>
    <property type="gene ID" value="PSAMB.scaffold2759size21454.g19055"/>
</dbReference>
<evidence type="ECO:0000256" key="5">
    <source>
        <dbReference type="SAM" id="MobiDB-lite"/>
    </source>
</evidence>
<evidence type="ECO:0000256" key="3">
    <source>
        <dbReference type="ARBA" id="ARBA00022833"/>
    </source>
</evidence>
<evidence type="ECO:0000313" key="8">
    <source>
        <dbReference type="WBParaSite" id="PSAMB.scaffold2759size21454.g19055.t1"/>
    </source>
</evidence>
<dbReference type="PANTHER" id="PTHR46582">
    <property type="entry name" value="ZINC FINGER CCCH DOMAIN-CONTAINING PROTEIN 18"/>
    <property type="match status" value="1"/>
</dbReference>
<feature type="compositionally biased region" description="Basic and acidic residues" evidence="5">
    <location>
        <begin position="359"/>
        <end position="373"/>
    </location>
</feature>
<organism evidence="7 8">
    <name type="scientific">Plectus sambesii</name>
    <dbReference type="NCBI Taxonomy" id="2011161"/>
    <lineage>
        <taxon>Eukaryota</taxon>
        <taxon>Metazoa</taxon>
        <taxon>Ecdysozoa</taxon>
        <taxon>Nematoda</taxon>
        <taxon>Chromadorea</taxon>
        <taxon>Plectida</taxon>
        <taxon>Plectina</taxon>
        <taxon>Plectoidea</taxon>
        <taxon>Plectidae</taxon>
        <taxon>Plectus</taxon>
    </lineage>
</organism>
<feature type="compositionally biased region" description="Low complexity" evidence="5">
    <location>
        <begin position="578"/>
        <end position="587"/>
    </location>
</feature>
<feature type="compositionally biased region" description="Basic and acidic residues" evidence="5">
    <location>
        <begin position="518"/>
        <end position="536"/>
    </location>
</feature>
<dbReference type="Pfam" id="PF00642">
    <property type="entry name" value="zf-CCCH"/>
    <property type="match status" value="1"/>
</dbReference>
<feature type="compositionally biased region" description="Basic and acidic residues" evidence="5">
    <location>
        <begin position="715"/>
        <end position="731"/>
    </location>
</feature>
<evidence type="ECO:0000256" key="2">
    <source>
        <dbReference type="ARBA" id="ARBA00022771"/>
    </source>
</evidence>
<dbReference type="Gene3D" id="4.10.1000.10">
    <property type="entry name" value="Zinc finger, CCCH-type"/>
    <property type="match status" value="1"/>
</dbReference>
<feature type="compositionally biased region" description="Polar residues" evidence="5">
    <location>
        <begin position="190"/>
        <end position="199"/>
    </location>
</feature>
<sequence length="756" mass="83346">MDPDAELLEPTTPDGSDDGDAPEEAGELDYELSEPDGASPADFATIRYQESFDEGDHGSRNDEMSTEQQTNDDEANDDEAEDGEIDDLEDGEVKDDDDDDDDEKPRQPPPPQFFNRRSPPKQSDGVPPTSGNSFPPARPAASTGQSPGFGLSPNVRPEDVGICKFFLRGQCTWGSTCKFMHPQGHERSQWRQTEQQPTRTNTQWTNNTSGGGSTNGRRVSATGRPVGLSTAGGLQRRAPQSSFPPVSGPPVPLLSSAAPAVKESDESAWERGLKQARELMKKANEKREKEPDFEEKRLVLPPSDELEIRKSTNVYDEPDSDGENDRRVDRDVRRSTTNYEAGGSRDRGERRSYQSSRHASRDDDVQHGADRSRGGHNYPPTKAYRGTGQSSGSTRDSNRDSNRDHHHSDRRAPPTDGPQVLYPSQRNYSSSSSSSANRSANHRDSTSGRNRPRTDAGLSSTSSANRSRESGRGGGERERPSRDMPPRERDDDRRRNHEYRSGGGDRGGGGRPLPYDRPSYDGRGEYRDPWERDRRNPSTNAASASKERPVARKRSTSSASTYSSKRSKSSSRSKSRETYTSSRSSASPDTNSRKRKERGAPKVASDSFGRIPKLTKDTAKAVDGVISSNASGARQPRTPSPMTPPSFDQDGALATNLSPEEDDVDDRQPIKMTIKPKSKMRQYSKTELDSSPSPTRSTGAESISGTDEAPTPKKAKLDKSDDKNYKDTRREELLKQLKSVEEAIAKKRTKSVMSDD</sequence>
<feature type="zinc finger region" description="C3H1-type" evidence="4">
    <location>
        <begin position="157"/>
        <end position="184"/>
    </location>
</feature>
<feature type="region of interest" description="Disordered" evidence="5">
    <location>
        <begin position="184"/>
        <end position="731"/>
    </location>
</feature>
<keyword evidence="1 4" id="KW-0479">Metal-binding</keyword>
<dbReference type="AlphaFoldDB" id="A0A914W083"/>
<feature type="compositionally biased region" description="Polar residues" evidence="5">
    <location>
        <begin position="683"/>
        <end position="705"/>
    </location>
</feature>
<feature type="domain" description="C3H1-type" evidence="6">
    <location>
        <begin position="157"/>
        <end position="184"/>
    </location>
</feature>
<feature type="compositionally biased region" description="Basic and acidic residues" evidence="5">
    <location>
        <begin position="262"/>
        <end position="298"/>
    </location>
</feature>
<keyword evidence="7" id="KW-1185">Reference proteome</keyword>
<dbReference type="SMART" id="SM00356">
    <property type="entry name" value="ZnF_C3H1"/>
    <property type="match status" value="1"/>
</dbReference>
<dbReference type="InterPro" id="IPR036855">
    <property type="entry name" value="Znf_CCCH_sf"/>
</dbReference>
<feature type="compositionally biased region" description="Basic and acidic residues" evidence="5">
    <location>
        <begin position="396"/>
        <end position="413"/>
    </location>
</feature>
<feature type="compositionally biased region" description="Low complexity" evidence="5">
    <location>
        <begin position="424"/>
        <end position="439"/>
    </location>
</feature>
<dbReference type="GO" id="GO:0071011">
    <property type="term" value="C:precatalytic spliceosome"/>
    <property type="evidence" value="ECO:0007669"/>
    <property type="project" value="TreeGrafter"/>
</dbReference>
<proteinExistence type="predicted"/>
<feature type="compositionally biased region" description="Basic and acidic residues" evidence="5">
    <location>
        <begin position="54"/>
        <end position="63"/>
    </location>
</feature>
<dbReference type="PANTHER" id="PTHR46582:SF1">
    <property type="entry name" value="ZINC FINGER CCCH DOMAIN-CONTAINING PROTEIN 18"/>
    <property type="match status" value="1"/>
</dbReference>
<protein>
    <submittedName>
        <fullName evidence="8">C3H1-type domain-containing protein</fullName>
    </submittedName>
</protein>
<dbReference type="SUPFAM" id="SSF90229">
    <property type="entry name" value="CCCH zinc finger"/>
    <property type="match status" value="1"/>
</dbReference>
<dbReference type="PROSITE" id="PS50103">
    <property type="entry name" value="ZF_C3H1"/>
    <property type="match status" value="1"/>
</dbReference>
<keyword evidence="3 4" id="KW-0862">Zinc</keyword>
<feature type="compositionally biased region" description="Basic and acidic residues" evidence="5">
    <location>
        <begin position="466"/>
        <end position="500"/>
    </location>
</feature>
<feature type="region of interest" description="Disordered" evidence="5">
    <location>
        <begin position="1"/>
        <end position="157"/>
    </location>
</feature>